<dbReference type="Proteomes" id="UP001638806">
    <property type="component" value="Unassembled WGS sequence"/>
</dbReference>
<organism evidence="1 2">
    <name type="scientific">Purpureocillium lilacinum</name>
    <name type="common">Paecilomyces lilacinus</name>
    <dbReference type="NCBI Taxonomy" id="33203"/>
    <lineage>
        <taxon>Eukaryota</taxon>
        <taxon>Fungi</taxon>
        <taxon>Dikarya</taxon>
        <taxon>Ascomycota</taxon>
        <taxon>Pezizomycotina</taxon>
        <taxon>Sordariomycetes</taxon>
        <taxon>Hypocreomycetidae</taxon>
        <taxon>Hypocreales</taxon>
        <taxon>Ophiocordycipitaceae</taxon>
        <taxon>Purpureocillium</taxon>
    </lineage>
</organism>
<reference evidence="1" key="1">
    <citation type="submission" date="2024-12" db="EMBL/GenBank/DDBJ databases">
        <title>Comparative genomics and development of molecular markers within Purpureocillium lilacinum and among Purpureocillium species.</title>
        <authorList>
            <person name="Yeh Z.-Y."/>
            <person name="Ni N.-T."/>
            <person name="Lo P.-H."/>
            <person name="Mushyakhwo K."/>
            <person name="Lin C.-F."/>
            <person name="Nai Y.-S."/>
        </authorList>
    </citation>
    <scope>NUCLEOTIDE SEQUENCE</scope>
    <source>
        <strain evidence="1">NCHU-NPUST-175</strain>
    </source>
</reference>
<evidence type="ECO:0000313" key="1">
    <source>
        <dbReference type="EMBL" id="KAL3953855.1"/>
    </source>
</evidence>
<protein>
    <submittedName>
        <fullName evidence="1">Uncharacterized protein</fullName>
    </submittedName>
</protein>
<dbReference type="EMBL" id="JBGNUJ010000011">
    <property type="protein sequence ID" value="KAL3953855.1"/>
    <property type="molecule type" value="Genomic_DNA"/>
</dbReference>
<sequence>MALQAVCLSWCRTTISSLVIKCAESSAHRIRTQLASPGSFLALTRKVAHSPPRCGACVRDRLGLLVALQEAGCPRLSVLHGRCFDGRCRLRPIRPLAWARRNDRYRGSPLPVPSEHLSPQEGLSPWHRGCCRLCRAPSHCLPAHPLTVSRGSRGAPLAHLHGADVGCAHARVPDCFVSMIGSGGRFCCPFRCDAPSRRAFRSVCWTTIRRLWPAHVLSFLSGRGRWRAARKDLCIRITQQLSWLARAAHPAHVRAAALGLL</sequence>
<name>A0ACC4DEU5_PURLI</name>
<gene>
    <name evidence="1" type="ORF">ACCO45_011811</name>
</gene>
<comment type="caution">
    <text evidence="1">The sequence shown here is derived from an EMBL/GenBank/DDBJ whole genome shotgun (WGS) entry which is preliminary data.</text>
</comment>
<evidence type="ECO:0000313" key="2">
    <source>
        <dbReference type="Proteomes" id="UP001638806"/>
    </source>
</evidence>
<proteinExistence type="predicted"/>
<keyword evidence="2" id="KW-1185">Reference proteome</keyword>
<accession>A0ACC4DEU5</accession>